<keyword evidence="2" id="KW-1185">Reference proteome</keyword>
<dbReference type="Proteomes" id="UP001187192">
    <property type="component" value="Unassembled WGS sequence"/>
</dbReference>
<comment type="caution">
    <text evidence="1">The sequence shown here is derived from an EMBL/GenBank/DDBJ whole genome shotgun (WGS) entry which is preliminary data.</text>
</comment>
<name>A0AA88AHD6_FICCA</name>
<organism evidence="1 2">
    <name type="scientific">Ficus carica</name>
    <name type="common">Common fig</name>
    <dbReference type="NCBI Taxonomy" id="3494"/>
    <lineage>
        <taxon>Eukaryota</taxon>
        <taxon>Viridiplantae</taxon>
        <taxon>Streptophyta</taxon>
        <taxon>Embryophyta</taxon>
        <taxon>Tracheophyta</taxon>
        <taxon>Spermatophyta</taxon>
        <taxon>Magnoliopsida</taxon>
        <taxon>eudicotyledons</taxon>
        <taxon>Gunneridae</taxon>
        <taxon>Pentapetalae</taxon>
        <taxon>rosids</taxon>
        <taxon>fabids</taxon>
        <taxon>Rosales</taxon>
        <taxon>Moraceae</taxon>
        <taxon>Ficeae</taxon>
        <taxon>Ficus</taxon>
    </lineage>
</organism>
<protein>
    <submittedName>
        <fullName evidence="1">Uncharacterized protein</fullName>
    </submittedName>
</protein>
<dbReference type="EMBL" id="BTGU01000035">
    <property type="protein sequence ID" value="GMN50812.1"/>
    <property type="molecule type" value="Genomic_DNA"/>
</dbReference>
<gene>
    <name evidence="1" type="ORF">TIFTF001_019979</name>
</gene>
<evidence type="ECO:0000313" key="2">
    <source>
        <dbReference type="Proteomes" id="UP001187192"/>
    </source>
</evidence>
<accession>A0AA88AHD6</accession>
<reference evidence="1" key="1">
    <citation type="submission" date="2023-07" db="EMBL/GenBank/DDBJ databases">
        <title>draft genome sequence of fig (Ficus carica).</title>
        <authorList>
            <person name="Takahashi T."/>
            <person name="Nishimura K."/>
        </authorList>
    </citation>
    <scope>NUCLEOTIDE SEQUENCE</scope>
</reference>
<dbReference type="AlphaFoldDB" id="A0AA88AHD6"/>
<proteinExistence type="predicted"/>
<evidence type="ECO:0000313" key="1">
    <source>
        <dbReference type="EMBL" id="GMN50812.1"/>
    </source>
</evidence>
<sequence>MKLEKLLCLKYLGSKSSENSAGDHTIKPLPSAFHEITDNIDDDDDLFLPFSPSTLSDDIPPPSSSKSYVFDRNGAGLLVLGDCPEDVLLVPTAQYWFKSSSIPSLFVLQHE</sequence>